<dbReference type="CDD" id="cd08434">
    <property type="entry name" value="PBP2_GltC_like"/>
    <property type="match status" value="1"/>
</dbReference>
<evidence type="ECO:0000256" key="3">
    <source>
        <dbReference type="ARBA" id="ARBA00023125"/>
    </source>
</evidence>
<dbReference type="PROSITE" id="PS50931">
    <property type="entry name" value="HTH_LYSR"/>
    <property type="match status" value="1"/>
</dbReference>
<name>A0ABX4HRI9_9BACI</name>
<accession>A0ABX4HRI9</accession>
<organism evidence="6 7">
    <name type="scientific">Salimicrobium humidisoli</name>
    <dbReference type="NCBI Taxonomy" id="2029857"/>
    <lineage>
        <taxon>Bacteria</taxon>
        <taxon>Bacillati</taxon>
        <taxon>Bacillota</taxon>
        <taxon>Bacilli</taxon>
        <taxon>Bacillales</taxon>
        <taxon>Bacillaceae</taxon>
        <taxon>Salimicrobium</taxon>
    </lineage>
</organism>
<reference evidence="6 7" key="1">
    <citation type="submission" date="2017-08" db="EMBL/GenBank/DDBJ databases">
        <title>Salimicrobium alkalisoli sp. nov., isolated from saline alkaline soil.</title>
        <authorList>
            <person name="Zhang G."/>
            <person name="Xiong Q."/>
        </authorList>
    </citation>
    <scope>NUCLEOTIDE SEQUENCE [LARGE SCALE GENOMIC DNA]</scope>
    <source>
        <strain evidence="6 7">WN024</strain>
    </source>
</reference>
<dbReference type="Proteomes" id="UP000217561">
    <property type="component" value="Unassembled WGS sequence"/>
</dbReference>
<dbReference type="Pfam" id="PF00126">
    <property type="entry name" value="HTH_1"/>
    <property type="match status" value="1"/>
</dbReference>
<dbReference type="SUPFAM" id="SSF53850">
    <property type="entry name" value="Periplasmic binding protein-like II"/>
    <property type="match status" value="1"/>
</dbReference>
<dbReference type="PANTHER" id="PTHR30419">
    <property type="entry name" value="HTH-TYPE TRANSCRIPTIONAL REGULATOR YBHD"/>
    <property type="match status" value="1"/>
</dbReference>
<dbReference type="SUPFAM" id="SSF46785">
    <property type="entry name" value="Winged helix' DNA-binding domain"/>
    <property type="match status" value="1"/>
</dbReference>
<keyword evidence="3" id="KW-0238">DNA-binding</keyword>
<dbReference type="InterPro" id="IPR036388">
    <property type="entry name" value="WH-like_DNA-bd_sf"/>
</dbReference>
<keyword evidence="2" id="KW-0805">Transcription regulation</keyword>
<feature type="domain" description="HTH lysR-type" evidence="5">
    <location>
        <begin position="1"/>
        <end position="58"/>
    </location>
</feature>
<dbReference type="PANTHER" id="PTHR30419:SF28">
    <property type="entry name" value="HTH-TYPE TRANSCRIPTIONAL REGULATOR BSDA"/>
    <property type="match status" value="1"/>
</dbReference>
<keyword evidence="7" id="KW-1185">Reference proteome</keyword>
<dbReference type="InterPro" id="IPR050950">
    <property type="entry name" value="HTH-type_LysR_regulators"/>
</dbReference>
<dbReference type="RefSeq" id="WP_095822134.1">
    <property type="nucleotide sequence ID" value="NZ_NSGH01000010.1"/>
</dbReference>
<sequence length="297" mass="33934">MELKQLRYFMKVAELEHVTDAALSLDISQSAVSRQIYNLEQELGVELFYRRGRNVILTHAGKMFYEHMDRIRVLFHQAEREIREFQSPKTGTVHIGFPSSIATYIMPEVVSAFREEYPEVKFRLSQGSYYELINMVVKGQVNMALLAPLPEDERVEGETLFTEKVVALLPSSHPLAQEEEEIEINSLRNEEFVTFPEGYILRDLIMEACHKGGFAPDVSFEGEDIETIKGMVSAGLGVSFIPEVTLVDGMPRNAVKIPLKNPAVTRSIGIVKSKERPLLPTEETFYKFLIDFFSHRR</sequence>
<comment type="caution">
    <text evidence="6">The sequence shown here is derived from an EMBL/GenBank/DDBJ whole genome shotgun (WGS) entry which is preliminary data.</text>
</comment>
<dbReference type="EMBL" id="NSGH01000010">
    <property type="protein sequence ID" value="PBB05705.1"/>
    <property type="molecule type" value="Genomic_DNA"/>
</dbReference>
<dbReference type="Gene3D" id="1.10.10.10">
    <property type="entry name" value="Winged helix-like DNA-binding domain superfamily/Winged helix DNA-binding domain"/>
    <property type="match status" value="1"/>
</dbReference>
<evidence type="ECO:0000256" key="4">
    <source>
        <dbReference type="ARBA" id="ARBA00023163"/>
    </source>
</evidence>
<proteinExistence type="inferred from homology"/>
<comment type="similarity">
    <text evidence="1">Belongs to the LysR transcriptional regulatory family.</text>
</comment>
<evidence type="ECO:0000256" key="2">
    <source>
        <dbReference type="ARBA" id="ARBA00023015"/>
    </source>
</evidence>
<dbReference type="InterPro" id="IPR036390">
    <property type="entry name" value="WH_DNA-bd_sf"/>
</dbReference>
<dbReference type="Pfam" id="PF03466">
    <property type="entry name" value="LysR_substrate"/>
    <property type="match status" value="1"/>
</dbReference>
<protein>
    <submittedName>
        <fullName evidence="6">LysR family transcriptional regulator</fullName>
    </submittedName>
</protein>
<dbReference type="PRINTS" id="PR00039">
    <property type="entry name" value="HTHLYSR"/>
</dbReference>
<dbReference type="InterPro" id="IPR005119">
    <property type="entry name" value="LysR_subst-bd"/>
</dbReference>
<evidence type="ECO:0000313" key="6">
    <source>
        <dbReference type="EMBL" id="PBB05705.1"/>
    </source>
</evidence>
<evidence type="ECO:0000259" key="5">
    <source>
        <dbReference type="PROSITE" id="PS50931"/>
    </source>
</evidence>
<gene>
    <name evidence="6" type="ORF">CKW00_07965</name>
</gene>
<evidence type="ECO:0000313" key="7">
    <source>
        <dbReference type="Proteomes" id="UP000217561"/>
    </source>
</evidence>
<dbReference type="Gene3D" id="3.40.190.10">
    <property type="entry name" value="Periplasmic binding protein-like II"/>
    <property type="match status" value="2"/>
</dbReference>
<evidence type="ECO:0000256" key="1">
    <source>
        <dbReference type="ARBA" id="ARBA00009437"/>
    </source>
</evidence>
<dbReference type="InterPro" id="IPR000847">
    <property type="entry name" value="LysR_HTH_N"/>
</dbReference>
<keyword evidence="4" id="KW-0804">Transcription</keyword>